<feature type="domain" description="CHK kinase-like" evidence="7">
    <location>
        <begin position="144"/>
        <end position="343"/>
    </location>
</feature>
<dbReference type="SUPFAM" id="SSF56112">
    <property type="entry name" value="Protein kinase-like (PK-like)"/>
    <property type="match status" value="1"/>
</dbReference>
<dbReference type="Pfam" id="PF07524">
    <property type="entry name" value="Bromo_TP"/>
    <property type="match status" value="1"/>
</dbReference>
<evidence type="ECO:0000256" key="1">
    <source>
        <dbReference type="ARBA" id="ARBA00004123"/>
    </source>
</evidence>
<evidence type="ECO:0000256" key="4">
    <source>
        <dbReference type="ARBA" id="ARBA00023242"/>
    </source>
</evidence>
<dbReference type="Proteomes" id="UP001148838">
    <property type="component" value="Unassembled WGS sequence"/>
</dbReference>
<dbReference type="CDD" id="cd06847">
    <property type="entry name" value="HFD_SUPT7L"/>
    <property type="match status" value="1"/>
</dbReference>
<feature type="domain" description="Bromodomain associated" evidence="6">
    <location>
        <begin position="591"/>
        <end position="670"/>
    </location>
</feature>
<proteinExistence type="predicted"/>
<evidence type="ECO:0000313" key="9">
    <source>
        <dbReference type="Proteomes" id="UP001148838"/>
    </source>
</evidence>
<keyword evidence="9" id="KW-1185">Reference proteome</keyword>
<protein>
    <recommendedName>
        <fullName evidence="10">CHK kinase-like domain-containing protein</fullName>
    </recommendedName>
</protein>
<dbReference type="SMART" id="SM00587">
    <property type="entry name" value="CHK"/>
    <property type="match status" value="1"/>
</dbReference>
<dbReference type="InterPro" id="IPR006565">
    <property type="entry name" value="BTP"/>
</dbReference>
<dbReference type="Pfam" id="PF02958">
    <property type="entry name" value="EcKL"/>
    <property type="match status" value="1"/>
</dbReference>
<evidence type="ECO:0008006" key="10">
    <source>
        <dbReference type="Google" id="ProtNLM"/>
    </source>
</evidence>
<evidence type="ECO:0000259" key="6">
    <source>
        <dbReference type="SMART" id="SM00576"/>
    </source>
</evidence>
<keyword evidence="3" id="KW-0804">Transcription</keyword>
<dbReference type="EMBL" id="JAJSOF020000009">
    <property type="protein sequence ID" value="KAJ4446697.1"/>
    <property type="molecule type" value="Genomic_DNA"/>
</dbReference>
<comment type="subcellular location">
    <subcellularLocation>
        <location evidence="1">Nucleus</location>
    </subcellularLocation>
</comment>
<dbReference type="InterPro" id="IPR011009">
    <property type="entry name" value="Kinase-like_dom_sf"/>
</dbReference>
<evidence type="ECO:0000313" key="8">
    <source>
        <dbReference type="EMBL" id="KAJ4446697.1"/>
    </source>
</evidence>
<gene>
    <name evidence="8" type="ORF">ANN_13394</name>
</gene>
<dbReference type="InterPro" id="IPR009072">
    <property type="entry name" value="Histone-fold"/>
</dbReference>
<accession>A0ABQ8TJQ9</accession>
<sequence length="809" mass="91499">MEVSQFTTVEITKEELEYLLHPQLGSDVKVENFKTWPLTQPGENYGSTILAAEINVQQKDKKSTLHLVMKEVPPSEFLRFSFDTDVTFNKEAKAYQLVSVEYERLQKEKGVLRSKFVNVFPKFYGARTNKTGDTCLKADNTAVILLENLKLSGYHTGDRLKGLNLQHMELGVVQLARFHALSVALKLLKPKVFQETVLKACDRFSLGGITNDELRETWILSTVKDIGDISECLPYIEKIESALRENIMIMANPLPPVPREPFAAFIHNDFWVNNMMFKYRDSDVEFENPVDIKFVDFQLTLYSSPVSDLIFFLYSSAADGVIEKHCDSLIRLYHQNFMDCLTDLKCNTAAFSYSHFQEELSEAAPAELAHLLFMVKFITADKSKVPDLSNCDAAVMIQNNYGGKLFEKKIKFVVQDVSVVTVERVVYSSYVACNNEVIGMNCGAVQWGEIPQSQTASAEVIPTELRNLLILKAMKPDPLKLHQPCKQEDAGVTLYEVPLECSSMDSVVLHTIQLLQHLKTLQSLIKMARQQLEQSNEMDFEGPRALPPAPSIPEQPERTESHSYSYPFRYMEKKFSTFTEGQGALPPRLTTAVAKKILRKSIATLLAHTGYDNTSYYVLDTLTDVSEEYIQKFTQLLRVAVDQEALTGPTGFPDAMERVFHEMGVGSVTTLHSFYQMRVLKYHERILAECNNLHDEYASLILPVLRPLLDTEIIRCGPTEADNEEDIPEIHFPALGEGYSADELQPSLEPGFQMLHSLEQEEQLQNLETEEEINVSDSPSQDLNLHGSSGDQSQQSMSGKSRKKKKKIA</sequence>
<reference evidence="8 9" key="1">
    <citation type="journal article" date="2022" name="Allergy">
        <title>Genome assembly and annotation of Periplaneta americana reveal a comprehensive cockroach allergen profile.</title>
        <authorList>
            <person name="Wang L."/>
            <person name="Xiong Q."/>
            <person name="Saelim N."/>
            <person name="Wang L."/>
            <person name="Nong W."/>
            <person name="Wan A.T."/>
            <person name="Shi M."/>
            <person name="Liu X."/>
            <person name="Cao Q."/>
            <person name="Hui J.H.L."/>
            <person name="Sookrung N."/>
            <person name="Leung T.F."/>
            <person name="Tungtrongchitr A."/>
            <person name="Tsui S.K.W."/>
        </authorList>
    </citation>
    <scope>NUCLEOTIDE SEQUENCE [LARGE SCALE GENOMIC DNA]</scope>
    <source>
        <strain evidence="8">PWHHKU_190912</strain>
    </source>
</reference>
<dbReference type="PANTHER" id="PTHR11012">
    <property type="entry name" value="PROTEIN KINASE-LIKE DOMAIN-CONTAINING"/>
    <property type="match status" value="1"/>
</dbReference>
<feature type="region of interest" description="Disordered" evidence="5">
    <location>
        <begin position="537"/>
        <end position="561"/>
    </location>
</feature>
<dbReference type="InterPro" id="IPR004119">
    <property type="entry name" value="EcKL"/>
</dbReference>
<evidence type="ECO:0000256" key="5">
    <source>
        <dbReference type="SAM" id="MobiDB-lite"/>
    </source>
</evidence>
<evidence type="ECO:0000256" key="2">
    <source>
        <dbReference type="ARBA" id="ARBA00023015"/>
    </source>
</evidence>
<organism evidence="8 9">
    <name type="scientific">Periplaneta americana</name>
    <name type="common">American cockroach</name>
    <name type="synonym">Blatta americana</name>
    <dbReference type="NCBI Taxonomy" id="6978"/>
    <lineage>
        <taxon>Eukaryota</taxon>
        <taxon>Metazoa</taxon>
        <taxon>Ecdysozoa</taxon>
        <taxon>Arthropoda</taxon>
        <taxon>Hexapoda</taxon>
        <taxon>Insecta</taxon>
        <taxon>Pterygota</taxon>
        <taxon>Neoptera</taxon>
        <taxon>Polyneoptera</taxon>
        <taxon>Dictyoptera</taxon>
        <taxon>Blattodea</taxon>
        <taxon>Blattoidea</taxon>
        <taxon>Blattidae</taxon>
        <taxon>Blattinae</taxon>
        <taxon>Periplaneta</taxon>
    </lineage>
</organism>
<dbReference type="Gene3D" id="1.10.20.10">
    <property type="entry name" value="Histone, subunit A"/>
    <property type="match status" value="1"/>
</dbReference>
<keyword evidence="4" id="KW-0539">Nucleus</keyword>
<evidence type="ECO:0000259" key="7">
    <source>
        <dbReference type="SMART" id="SM00587"/>
    </source>
</evidence>
<feature type="region of interest" description="Disordered" evidence="5">
    <location>
        <begin position="764"/>
        <end position="809"/>
    </location>
</feature>
<dbReference type="Gene3D" id="3.90.1200.10">
    <property type="match status" value="1"/>
</dbReference>
<feature type="compositionally biased region" description="Low complexity" evidence="5">
    <location>
        <begin position="787"/>
        <end position="799"/>
    </location>
</feature>
<name>A0ABQ8TJQ9_PERAM</name>
<dbReference type="PANTHER" id="PTHR11012:SF55">
    <property type="entry name" value="BHLH DOMAIN-CONTAINING PROTEIN"/>
    <property type="match status" value="1"/>
</dbReference>
<feature type="compositionally biased region" description="Basic residues" evidence="5">
    <location>
        <begin position="800"/>
        <end position="809"/>
    </location>
</feature>
<comment type="caution">
    <text evidence="8">The sequence shown here is derived from an EMBL/GenBank/DDBJ whole genome shotgun (WGS) entry which is preliminary data.</text>
</comment>
<keyword evidence="2" id="KW-0805">Transcription regulation</keyword>
<evidence type="ECO:0000256" key="3">
    <source>
        <dbReference type="ARBA" id="ARBA00023163"/>
    </source>
</evidence>
<dbReference type="InterPro" id="IPR015897">
    <property type="entry name" value="CHK_kinase-like"/>
</dbReference>
<dbReference type="SMART" id="SM00576">
    <property type="entry name" value="BTP"/>
    <property type="match status" value="1"/>
</dbReference>